<gene>
    <name evidence="1" type="ORF">DSLASN_16260</name>
</gene>
<keyword evidence="2" id="KW-1185">Reference proteome</keyword>
<reference evidence="1 2" key="1">
    <citation type="submission" date="2021-02" db="EMBL/GenBank/DDBJ databases">
        <title>Complete genome of Desulfoluna sp. strain ASN36.</title>
        <authorList>
            <person name="Takahashi A."/>
            <person name="Kojima H."/>
            <person name="Fukui M."/>
        </authorList>
    </citation>
    <scope>NUCLEOTIDE SEQUENCE [LARGE SCALE GENOMIC DNA]</scope>
    <source>
        <strain evidence="1 2">ASN36</strain>
    </source>
</reference>
<evidence type="ECO:0000313" key="2">
    <source>
        <dbReference type="Proteomes" id="UP001320148"/>
    </source>
</evidence>
<organism evidence="1 2">
    <name type="scientific">Desulfoluna limicola</name>
    <dbReference type="NCBI Taxonomy" id="2810562"/>
    <lineage>
        <taxon>Bacteria</taxon>
        <taxon>Pseudomonadati</taxon>
        <taxon>Thermodesulfobacteriota</taxon>
        <taxon>Desulfobacteria</taxon>
        <taxon>Desulfobacterales</taxon>
        <taxon>Desulfolunaceae</taxon>
        <taxon>Desulfoluna</taxon>
    </lineage>
</organism>
<dbReference type="Gene3D" id="3.40.190.10">
    <property type="entry name" value="Periplasmic binding protein-like II"/>
    <property type="match status" value="2"/>
</dbReference>
<evidence type="ECO:0008006" key="3">
    <source>
        <dbReference type="Google" id="ProtNLM"/>
    </source>
</evidence>
<evidence type="ECO:0000313" key="1">
    <source>
        <dbReference type="EMBL" id="BCS95994.1"/>
    </source>
</evidence>
<protein>
    <recommendedName>
        <fullName evidence="3">ABC transporter substrate-binding protein</fullName>
    </recommendedName>
</protein>
<name>A0ABN6F4N4_9BACT</name>
<dbReference type="Pfam" id="PF12974">
    <property type="entry name" value="Phosphonate-bd"/>
    <property type="match status" value="1"/>
</dbReference>
<dbReference type="Proteomes" id="UP001320148">
    <property type="component" value="Chromosome"/>
</dbReference>
<proteinExistence type="predicted"/>
<accession>A0ABN6F4N4</accession>
<sequence>MGYIANTISGVDKRDAKVALEIMVRKIVMRQFPDVESSSVIYEDLETAVKALENEEIDIMTLLSTNYLELRDRSIMTPKFIGSIGGEPEEEYVLLVKGKNNITTLHQLRNKKLIIQNGGSGSISTMWLDTLLMEQALPESHLFFNSVKKVDKISMAVLPVFFGQVDACIVPKYAYETMVELNPQVGRDLNVLSESPGYLITVTCYRSGIDEKDQMTISSQFDTLDETPEYRQILILFHLKSVKRYKPEYLLNVEKLYTDYHRLKLASNLGKQEAHAPE</sequence>
<dbReference type="SUPFAM" id="SSF53850">
    <property type="entry name" value="Periplasmic binding protein-like II"/>
    <property type="match status" value="1"/>
</dbReference>
<dbReference type="EMBL" id="AP024488">
    <property type="protein sequence ID" value="BCS95994.1"/>
    <property type="molecule type" value="Genomic_DNA"/>
</dbReference>